<proteinExistence type="inferred from homology"/>
<evidence type="ECO:0000256" key="3">
    <source>
        <dbReference type="ARBA" id="ARBA00022448"/>
    </source>
</evidence>
<feature type="transmembrane region" description="Helical" evidence="7">
    <location>
        <begin position="190"/>
        <end position="209"/>
    </location>
</feature>
<feature type="transmembrane region" description="Helical" evidence="7">
    <location>
        <begin position="141"/>
        <end position="159"/>
    </location>
</feature>
<name>A0ABD4ACV0_9BIFI</name>
<feature type="transmembrane region" description="Helical" evidence="7">
    <location>
        <begin position="229"/>
        <end position="247"/>
    </location>
</feature>
<accession>A0ABD4ACV0</accession>
<feature type="transmembrane region" description="Helical" evidence="7">
    <location>
        <begin position="268"/>
        <end position="285"/>
    </location>
</feature>
<dbReference type="EMBL" id="JXBX01000009">
    <property type="protein sequence ID" value="KJY53379.1"/>
    <property type="molecule type" value="Genomic_DNA"/>
</dbReference>
<dbReference type="Proteomes" id="UP000033652">
    <property type="component" value="Unassembled WGS sequence"/>
</dbReference>
<evidence type="ECO:0000256" key="6">
    <source>
        <dbReference type="ARBA" id="ARBA00023136"/>
    </source>
</evidence>
<dbReference type="GO" id="GO:0015205">
    <property type="term" value="F:nucleobase transmembrane transporter activity"/>
    <property type="evidence" value="ECO:0007669"/>
    <property type="project" value="UniProtKB-ARBA"/>
</dbReference>
<feature type="transmembrane region" description="Helical" evidence="7">
    <location>
        <begin position="305"/>
        <end position="324"/>
    </location>
</feature>
<evidence type="ECO:0000313" key="8">
    <source>
        <dbReference type="EMBL" id="KJY53379.1"/>
    </source>
</evidence>
<evidence type="ECO:0000256" key="2">
    <source>
        <dbReference type="ARBA" id="ARBA00008821"/>
    </source>
</evidence>
<feature type="transmembrane region" description="Helical" evidence="7">
    <location>
        <begin position="107"/>
        <end position="129"/>
    </location>
</feature>
<feature type="transmembrane region" description="Helical" evidence="7">
    <location>
        <begin position="165"/>
        <end position="183"/>
    </location>
</feature>
<evidence type="ECO:0000256" key="5">
    <source>
        <dbReference type="ARBA" id="ARBA00022989"/>
    </source>
</evidence>
<evidence type="ECO:0000256" key="7">
    <source>
        <dbReference type="SAM" id="Phobius"/>
    </source>
</evidence>
<keyword evidence="5 7" id="KW-1133">Transmembrane helix</keyword>
<comment type="subcellular location">
    <subcellularLocation>
        <location evidence="1">Membrane</location>
        <topology evidence="1">Multi-pass membrane protein</topology>
    </subcellularLocation>
</comment>
<feature type="transmembrane region" description="Helical" evidence="7">
    <location>
        <begin position="375"/>
        <end position="408"/>
    </location>
</feature>
<dbReference type="GO" id="GO:0016020">
    <property type="term" value="C:membrane"/>
    <property type="evidence" value="ECO:0007669"/>
    <property type="project" value="UniProtKB-SubCell"/>
</dbReference>
<dbReference type="InterPro" id="IPR006043">
    <property type="entry name" value="NCS2"/>
</dbReference>
<dbReference type="PANTHER" id="PTHR42810:SF2">
    <property type="entry name" value="PURINE PERMEASE C1399.01C-RELATED"/>
    <property type="match status" value="1"/>
</dbReference>
<dbReference type="RefSeq" id="WP_045921301.1">
    <property type="nucleotide sequence ID" value="NZ_CAMKZZ010000001.1"/>
</dbReference>
<dbReference type="PANTHER" id="PTHR42810">
    <property type="entry name" value="PURINE PERMEASE C1399.01C-RELATED"/>
    <property type="match status" value="1"/>
</dbReference>
<keyword evidence="6 7" id="KW-0472">Membrane</keyword>
<comment type="caution">
    <text evidence="8">The sequence shown here is derived from an EMBL/GenBank/DDBJ whole genome shotgun (WGS) entry which is preliminary data.</text>
</comment>
<keyword evidence="4 7" id="KW-0812">Transmembrane</keyword>
<evidence type="ECO:0000256" key="4">
    <source>
        <dbReference type="ARBA" id="ARBA00022692"/>
    </source>
</evidence>
<sequence length="437" mass="45962">MSFSMGWKLHGDGKTLAPGEVVEPDERLTWPRTAGIGAQHVVAMFGSTFLVPILTGFDPSTTLFFTAFSTALFLLINKNKLPSYLGSSFGFIAPIAAVTSAHKGLAVASFGIMVTGALLLLIGVIVHYAGSRWIDMVMPPMVTGAIVSIIGFNLAPSAWNNFSSAPVTALVTLVAVMLISVLFKGLIGRLNILLGVLVGYVFAITQGEVDFTAVEKAAWIGLPKFHTPQADMSVLAMFIPVVLVLVAENIGHVKSVSLMTGRDYDDQIGTALISDGLGTFFAGLGGGSGTTTYAENIGVMAATKVYSTAAYWCAAFFAFLLSLCPKFGAVINTIPAGVLGGVTTMLYGMIGMLGIRIWVENKVDFGKSVNMTVGAIVMIVGIADFTFAVAGISFNGIAIGSVATLVMYHGLKAIGRWRGTVDGDDYIHEDQTSPSEA</sequence>
<organism evidence="8 9">
    <name type="scientific">Bifidobacterium coryneforme</name>
    <dbReference type="NCBI Taxonomy" id="1687"/>
    <lineage>
        <taxon>Bacteria</taxon>
        <taxon>Bacillati</taxon>
        <taxon>Actinomycetota</taxon>
        <taxon>Actinomycetes</taxon>
        <taxon>Bifidobacteriales</taxon>
        <taxon>Bifidobacteriaceae</taxon>
        <taxon>Bifidobacterium</taxon>
    </lineage>
</organism>
<dbReference type="AlphaFoldDB" id="A0ABD4ACV0"/>
<feature type="transmembrane region" description="Helical" evidence="7">
    <location>
        <begin position="60"/>
        <end position="76"/>
    </location>
</feature>
<gene>
    <name evidence="8" type="ORF">JF68_07180</name>
</gene>
<feature type="transmembrane region" description="Helical" evidence="7">
    <location>
        <begin position="336"/>
        <end position="355"/>
    </location>
</feature>
<keyword evidence="3" id="KW-0813">Transport</keyword>
<reference evidence="8 9" key="1">
    <citation type="submission" date="2014-12" db="EMBL/GenBank/DDBJ databases">
        <title>Comparative genomics of the lactic acid bacteria isolated from the honey bee gut.</title>
        <authorList>
            <person name="Ellegaard K.M."/>
            <person name="Tamarit D."/>
            <person name="Javelind E."/>
            <person name="Olofsson T."/>
            <person name="Andersson S.G."/>
            <person name="Vasquez A."/>
        </authorList>
    </citation>
    <scope>NUCLEOTIDE SEQUENCE [LARGE SCALE GENOMIC DNA]</scope>
    <source>
        <strain evidence="8 9">Bma6</strain>
    </source>
</reference>
<dbReference type="Pfam" id="PF00860">
    <property type="entry name" value="Xan_ur_permease"/>
    <property type="match status" value="1"/>
</dbReference>
<evidence type="ECO:0000256" key="1">
    <source>
        <dbReference type="ARBA" id="ARBA00004141"/>
    </source>
</evidence>
<feature type="transmembrane region" description="Helical" evidence="7">
    <location>
        <begin position="83"/>
        <end position="101"/>
    </location>
</feature>
<comment type="similarity">
    <text evidence="2">Belongs to the nucleobase:cation symporter-2 (NCS2) (TC 2.A.40) family.</text>
</comment>
<evidence type="ECO:0000313" key="9">
    <source>
        <dbReference type="Proteomes" id="UP000033652"/>
    </source>
</evidence>
<protein>
    <submittedName>
        <fullName evidence="8">Transporter, putative pyrimidine permease RutG</fullName>
    </submittedName>
</protein>